<feature type="region of interest" description="Disordered" evidence="1">
    <location>
        <begin position="66"/>
        <end position="85"/>
    </location>
</feature>
<evidence type="ECO:0000313" key="2">
    <source>
        <dbReference type="EMBL" id="EIT83302.1"/>
    </source>
</evidence>
<protein>
    <submittedName>
        <fullName evidence="2">Uncharacterized protein</fullName>
    </submittedName>
</protein>
<feature type="region of interest" description="Disordered" evidence="1">
    <location>
        <begin position="1"/>
        <end position="24"/>
    </location>
</feature>
<accession>I8ACQ3</accession>
<reference evidence="3" key="2">
    <citation type="submission" date="2012-06" db="EMBL/GenBank/DDBJ databases">
        <title>Comparative genomic analyses of Aspergillus oryzae 3.042 and A. oryzae RIB40 for soy-sauce fermentation.</title>
        <authorList>
            <person name="Zhao G."/>
            <person name="Hou L."/>
            <person name="Wang C."/>
            <person name="Cao X."/>
        </authorList>
    </citation>
    <scope>NUCLEOTIDE SEQUENCE [LARGE SCALE GENOMIC DNA]</scope>
    <source>
        <strain evidence="3">3.042</strain>
    </source>
</reference>
<organism evidence="2 3">
    <name type="scientific">Aspergillus oryzae (strain 3.042)</name>
    <name type="common">Yellow koji mold</name>
    <dbReference type="NCBI Taxonomy" id="1160506"/>
    <lineage>
        <taxon>Eukaryota</taxon>
        <taxon>Fungi</taxon>
        <taxon>Dikarya</taxon>
        <taxon>Ascomycota</taxon>
        <taxon>Pezizomycotina</taxon>
        <taxon>Eurotiomycetes</taxon>
        <taxon>Eurotiomycetidae</taxon>
        <taxon>Eurotiales</taxon>
        <taxon>Aspergillaceae</taxon>
        <taxon>Aspergillus</taxon>
        <taxon>Aspergillus subgen. Circumdati</taxon>
    </lineage>
</organism>
<reference evidence="2 3" key="1">
    <citation type="journal article" date="2012" name="Eukaryot. Cell">
        <title>Draft genome sequence of Aspergillus oryzae strain 3.042.</title>
        <authorList>
            <person name="Zhao G."/>
            <person name="Yao Y."/>
            <person name="Qi W."/>
            <person name="Wang C."/>
            <person name="Hou L."/>
            <person name="Zeng B."/>
            <person name="Cao X."/>
        </authorList>
    </citation>
    <scope>NUCLEOTIDE SEQUENCE [LARGE SCALE GENOMIC DNA]</scope>
    <source>
        <strain evidence="2 3">3.042</strain>
    </source>
</reference>
<comment type="caution">
    <text evidence="2">The sequence shown here is derived from an EMBL/GenBank/DDBJ whole genome shotgun (WGS) entry which is preliminary data.</text>
</comment>
<feature type="compositionally biased region" description="Polar residues" evidence="1">
    <location>
        <begin position="90"/>
        <end position="132"/>
    </location>
</feature>
<gene>
    <name evidence="2" type="ORF">Ao3042_11442</name>
</gene>
<dbReference type="HOGENOM" id="CLU_1315142_0_0_1"/>
<sequence>MLEDSREFARKTGQSPSYPASGPNKLRNLIILSSNFVTFHLLIPLPIPPSLSHHLLKHSSVDIPTHDSLRERPYRLNPTERPQRHVQIRCNEQNRTQSTNARCTSNPVSSCSDTATTQNNRTPASQDDSGITRNRDPRASRTGIFELQARGTVLEDDSEGAVVSVGAASIQGSRGSGHGVIIAETEVHVVGTVRGCKICASNDTESREY</sequence>
<dbReference type="AlphaFoldDB" id="I8ACQ3"/>
<proteinExistence type="predicted"/>
<feature type="compositionally biased region" description="Basic and acidic residues" evidence="1">
    <location>
        <begin position="1"/>
        <end position="10"/>
    </location>
</feature>
<feature type="region of interest" description="Disordered" evidence="1">
    <location>
        <begin position="90"/>
        <end position="143"/>
    </location>
</feature>
<evidence type="ECO:0000256" key="1">
    <source>
        <dbReference type="SAM" id="MobiDB-lite"/>
    </source>
</evidence>
<dbReference type="Proteomes" id="UP000002812">
    <property type="component" value="Unassembled WGS sequence"/>
</dbReference>
<name>I8ACQ3_ASPO3</name>
<dbReference type="EMBL" id="AKHY01000018">
    <property type="protein sequence ID" value="EIT83302.1"/>
    <property type="molecule type" value="Genomic_DNA"/>
</dbReference>
<evidence type="ECO:0000313" key="3">
    <source>
        <dbReference type="Proteomes" id="UP000002812"/>
    </source>
</evidence>